<proteinExistence type="predicted"/>
<dbReference type="EMBL" id="AMZH03000818">
    <property type="protein sequence ID" value="RRT81818.1"/>
    <property type="molecule type" value="Genomic_DNA"/>
</dbReference>
<accession>A0A427AZX2</accession>
<organism evidence="2 3">
    <name type="scientific">Ensete ventricosum</name>
    <name type="common">Abyssinian banana</name>
    <name type="synonym">Musa ensete</name>
    <dbReference type="NCBI Taxonomy" id="4639"/>
    <lineage>
        <taxon>Eukaryota</taxon>
        <taxon>Viridiplantae</taxon>
        <taxon>Streptophyta</taxon>
        <taxon>Embryophyta</taxon>
        <taxon>Tracheophyta</taxon>
        <taxon>Spermatophyta</taxon>
        <taxon>Magnoliopsida</taxon>
        <taxon>Liliopsida</taxon>
        <taxon>Zingiberales</taxon>
        <taxon>Musaceae</taxon>
        <taxon>Ensete</taxon>
    </lineage>
</organism>
<evidence type="ECO:0000313" key="3">
    <source>
        <dbReference type="Proteomes" id="UP000287651"/>
    </source>
</evidence>
<comment type="caution">
    <text evidence="2">The sequence shown here is derived from an EMBL/GenBank/DDBJ whole genome shotgun (WGS) entry which is preliminary data.</text>
</comment>
<gene>
    <name evidence="2" type="ORF">B296_00002077</name>
</gene>
<dbReference type="InterPro" id="IPR032474">
    <property type="entry name" value="Argonaute_N"/>
</dbReference>
<name>A0A427AZX2_ENSVE</name>
<evidence type="ECO:0000313" key="2">
    <source>
        <dbReference type="EMBL" id="RRT81818.1"/>
    </source>
</evidence>
<dbReference type="AlphaFoldDB" id="A0A427AZX2"/>
<feature type="compositionally biased region" description="Basic residues" evidence="1">
    <location>
        <begin position="38"/>
        <end position="47"/>
    </location>
</feature>
<dbReference type="Pfam" id="PF16486">
    <property type="entry name" value="ArgoN"/>
    <property type="match status" value="1"/>
</dbReference>
<sequence length="150" mass="16718">MTSALKGEKHVVSKKPLHNSVNQQKLDNGCQPQEAKTMGRRRGRARGKAAERQVKLEAEAGLERVAPPVSSKGIVFCRRPGFGQEGTRSMNRAIIAELVRLYRETELGTRLPAYDGRKSLYTAGSLPFNSKEFIIRLVEDDDGLGVTRFY</sequence>
<dbReference type="Proteomes" id="UP000287651">
    <property type="component" value="Unassembled WGS sequence"/>
</dbReference>
<reference evidence="2 3" key="1">
    <citation type="journal article" date="2014" name="Agronomy (Basel)">
        <title>A Draft Genome Sequence for Ensete ventricosum, the Drought-Tolerant Tree Against Hunger.</title>
        <authorList>
            <person name="Harrison J."/>
            <person name="Moore K.A."/>
            <person name="Paszkiewicz K."/>
            <person name="Jones T."/>
            <person name="Grant M."/>
            <person name="Ambacheew D."/>
            <person name="Muzemil S."/>
            <person name="Studholme D.J."/>
        </authorList>
    </citation>
    <scope>NUCLEOTIDE SEQUENCE [LARGE SCALE GENOMIC DNA]</scope>
</reference>
<evidence type="ECO:0000256" key="1">
    <source>
        <dbReference type="SAM" id="MobiDB-lite"/>
    </source>
</evidence>
<feature type="region of interest" description="Disordered" evidence="1">
    <location>
        <begin position="22"/>
        <end position="51"/>
    </location>
</feature>
<protein>
    <submittedName>
        <fullName evidence="2">Uncharacterized protein</fullName>
    </submittedName>
</protein>